<feature type="compositionally biased region" description="Low complexity" evidence="2">
    <location>
        <begin position="183"/>
        <end position="199"/>
    </location>
</feature>
<feature type="compositionally biased region" description="Basic and acidic residues" evidence="2">
    <location>
        <begin position="142"/>
        <end position="152"/>
    </location>
</feature>
<organism evidence="3 4">
    <name type="scientific">Paracoccus phage Shpa</name>
    <dbReference type="NCBI Taxonomy" id="1647282"/>
    <lineage>
        <taxon>Viruses</taxon>
        <taxon>Duplodnaviria</taxon>
        <taxon>Heunggongvirae</taxon>
        <taxon>Uroviricota</taxon>
        <taxon>Caudoviricetes</taxon>
        <taxon>Vhulanivirus</taxon>
        <taxon>Vhulanivirus Shpa</taxon>
    </lineage>
</organism>
<keyword evidence="4" id="KW-1185">Reference proteome</keyword>
<accession>A0A0U2BX55</accession>
<reference evidence="3 4" key="1">
    <citation type="submission" date="2015-04" db="EMBL/GenBank/DDBJ databases">
        <title>Isolation and characterization of bacteriophages from East Africa Rift Valley soda lakes.</title>
        <authorList>
            <person name="van Zyl L.J."/>
            <person name="Nemavhulani S."/>
            <person name="Cowan D.A."/>
            <person name="Trindade M.I."/>
        </authorList>
    </citation>
    <scope>NUCLEOTIDE SEQUENCE [LARGE SCALE GENOMIC DNA]</scope>
</reference>
<feature type="compositionally biased region" description="Basic and acidic residues" evidence="2">
    <location>
        <begin position="162"/>
        <end position="182"/>
    </location>
</feature>
<name>A0A0U2BX55_9CAUD</name>
<dbReference type="Proteomes" id="UP000223061">
    <property type="component" value="Segment"/>
</dbReference>
<keyword evidence="1" id="KW-0175">Coiled coil</keyword>
<feature type="compositionally biased region" description="Low complexity" evidence="2">
    <location>
        <begin position="132"/>
        <end position="141"/>
    </location>
</feature>
<evidence type="ECO:0000313" key="3">
    <source>
        <dbReference type="EMBL" id="AKG94554.1"/>
    </source>
</evidence>
<dbReference type="EMBL" id="KR072689">
    <property type="protein sequence ID" value="AKG94554.1"/>
    <property type="molecule type" value="Genomic_DNA"/>
</dbReference>
<feature type="compositionally biased region" description="Basic and acidic residues" evidence="2">
    <location>
        <begin position="121"/>
        <end position="131"/>
    </location>
</feature>
<evidence type="ECO:0000256" key="1">
    <source>
        <dbReference type="SAM" id="Coils"/>
    </source>
</evidence>
<feature type="region of interest" description="Disordered" evidence="2">
    <location>
        <begin position="121"/>
        <end position="205"/>
    </location>
</feature>
<gene>
    <name evidence="3" type="ORF">Shpa_43</name>
</gene>
<proteinExistence type="predicted"/>
<protein>
    <submittedName>
        <fullName evidence="3">Uncharacterized protein</fullName>
    </submittedName>
</protein>
<feature type="coiled-coil region" evidence="1">
    <location>
        <begin position="239"/>
        <end position="285"/>
    </location>
</feature>
<sequence length="310" mass="33913">MGHNETAVRLAGLAGDAQIALDKVARGEADAIEGWLAYGAALNEGRALFAEDKAFGRWIAESLSDNLSVSPNDHERAAAMWAAANADQLAEAKANSKARTLRGWHEQWKKIKAEREAEARKAEQEAARKEAAALAQTAKAEAQAREHAEATARAEAAAATDEAARAKAEARAEAERKAKEAAEAQAAVAERVSTEAAPEAPEEEIPADVAAAMRKHSGLTREALLRDYAELIVANKAERAKDKAEIARLKERLNDLEADDKNEVIRRLQRQVSHAESEKWRANEETRRAMRQVYVLNKRVQELESMGITL</sequence>
<evidence type="ECO:0000256" key="2">
    <source>
        <dbReference type="SAM" id="MobiDB-lite"/>
    </source>
</evidence>
<evidence type="ECO:0000313" key="4">
    <source>
        <dbReference type="Proteomes" id="UP000223061"/>
    </source>
</evidence>